<organism evidence="4 5">
    <name type="scientific">Helobdella robusta</name>
    <name type="common">Californian leech</name>
    <dbReference type="NCBI Taxonomy" id="6412"/>
    <lineage>
        <taxon>Eukaryota</taxon>
        <taxon>Metazoa</taxon>
        <taxon>Spiralia</taxon>
        <taxon>Lophotrochozoa</taxon>
        <taxon>Annelida</taxon>
        <taxon>Clitellata</taxon>
        <taxon>Hirudinea</taxon>
        <taxon>Rhynchobdellida</taxon>
        <taxon>Glossiphoniidae</taxon>
        <taxon>Helobdella</taxon>
    </lineage>
</organism>
<dbReference type="KEGG" id="hro:HELRODRAFT_166687"/>
<sequence length="106" mass="11948">MFSPRQIIRNNETQYFGTGFPFNGNDDGNGNDDNDDGDVGEAGCRFSYQCEGGSVCNDGVCICPTGFEINSRYPNKCVSKKDQSRVKIRHFRFYEPLPLVHAHVFE</sequence>
<dbReference type="RefSeq" id="XP_009010159.1">
    <property type="nucleotide sequence ID" value="XM_009011911.1"/>
</dbReference>
<dbReference type="Proteomes" id="UP000015101">
    <property type="component" value="Unassembled WGS sequence"/>
</dbReference>
<dbReference type="EMBL" id="AMQM01002515">
    <property type="status" value="NOT_ANNOTATED_CDS"/>
    <property type="molecule type" value="Genomic_DNA"/>
</dbReference>
<name>T1EYD1_HELRO</name>
<evidence type="ECO:0000259" key="2">
    <source>
        <dbReference type="Pfam" id="PF01683"/>
    </source>
</evidence>
<reference evidence="5" key="1">
    <citation type="submission" date="2012-12" db="EMBL/GenBank/DDBJ databases">
        <authorList>
            <person name="Hellsten U."/>
            <person name="Grimwood J."/>
            <person name="Chapman J.A."/>
            <person name="Shapiro H."/>
            <person name="Aerts A."/>
            <person name="Otillar R.P."/>
            <person name="Terry A.Y."/>
            <person name="Boore J.L."/>
            <person name="Simakov O."/>
            <person name="Marletaz F."/>
            <person name="Cho S.-J."/>
            <person name="Edsinger-Gonzales E."/>
            <person name="Havlak P."/>
            <person name="Kuo D.-H."/>
            <person name="Larsson T."/>
            <person name="Lv J."/>
            <person name="Arendt D."/>
            <person name="Savage R."/>
            <person name="Osoegawa K."/>
            <person name="de Jong P."/>
            <person name="Lindberg D.R."/>
            <person name="Seaver E.C."/>
            <person name="Weisblat D.A."/>
            <person name="Putnam N.H."/>
            <person name="Grigoriev I.V."/>
            <person name="Rokhsar D.S."/>
        </authorList>
    </citation>
    <scope>NUCLEOTIDE SEQUENCE</scope>
</reference>
<evidence type="ECO:0000313" key="5">
    <source>
        <dbReference type="Proteomes" id="UP000015101"/>
    </source>
</evidence>
<feature type="region of interest" description="Disordered" evidence="1">
    <location>
        <begin position="15"/>
        <end position="36"/>
    </location>
</feature>
<dbReference type="AlphaFoldDB" id="T1EYD1"/>
<dbReference type="EMBL" id="KB095812">
    <property type="protein sequence ID" value="ESO11671.1"/>
    <property type="molecule type" value="Genomic_DNA"/>
</dbReference>
<evidence type="ECO:0000313" key="3">
    <source>
        <dbReference type="EMBL" id="ESO11671.1"/>
    </source>
</evidence>
<evidence type="ECO:0000313" key="4">
    <source>
        <dbReference type="EnsemblMetazoa" id="HelroP166687"/>
    </source>
</evidence>
<protein>
    <recommendedName>
        <fullName evidence="2">EB domain-containing protein</fullName>
    </recommendedName>
</protein>
<feature type="domain" description="EB" evidence="2">
    <location>
        <begin position="39"/>
        <end position="69"/>
    </location>
</feature>
<gene>
    <name evidence="4" type="primary">20201581</name>
    <name evidence="3" type="ORF">HELRODRAFT_166687</name>
</gene>
<evidence type="ECO:0000256" key="1">
    <source>
        <dbReference type="SAM" id="MobiDB-lite"/>
    </source>
</evidence>
<proteinExistence type="predicted"/>
<dbReference type="Pfam" id="PF01683">
    <property type="entry name" value="EB"/>
    <property type="match status" value="1"/>
</dbReference>
<dbReference type="CTD" id="20201581"/>
<accession>T1EYD1</accession>
<dbReference type="InParanoid" id="T1EYD1"/>
<dbReference type="GeneID" id="20201581"/>
<keyword evidence="5" id="KW-1185">Reference proteome</keyword>
<dbReference type="OrthoDB" id="504708at2759"/>
<dbReference type="EnsemblMetazoa" id="HelroT166687">
    <property type="protein sequence ID" value="HelroP166687"/>
    <property type="gene ID" value="HelroG166687"/>
</dbReference>
<dbReference type="InterPro" id="IPR006149">
    <property type="entry name" value="EB_dom"/>
</dbReference>
<reference evidence="4" key="3">
    <citation type="submission" date="2015-06" db="UniProtKB">
        <authorList>
            <consortium name="EnsemblMetazoa"/>
        </authorList>
    </citation>
    <scope>IDENTIFICATION</scope>
</reference>
<reference evidence="3 5" key="2">
    <citation type="journal article" date="2013" name="Nature">
        <title>Insights into bilaterian evolution from three spiralian genomes.</title>
        <authorList>
            <person name="Simakov O."/>
            <person name="Marletaz F."/>
            <person name="Cho S.J."/>
            <person name="Edsinger-Gonzales E."/>
            <person name="Havlak P."/>
            <person name="Hellsten U."/>
            <person name="Kuo D.H."/>
            <person name="Larsson T."/>
            <person name="Lv J."/>
            <person name="Arendt D."/>
            <person name="Savage R."/>
            <person name="Osoegawa K."/>
            <person name="de Jong P."/>
            <person name="Grimwood J."/>
            <person name="Chapman J.A."/>
            <person name="Shapiro H."/>
            <person name="Aerts A."/>
            <person name="Otillar R.P."/>
            <person name="Terry A.Y."/>
            <person name="Boore J.L."/>
            <person name="Grigoriev I.V."/>
            <person name="Lindberg D.R."/>
            <person name="Seaver E.C."/>
            <person name="Weisblat D.A."/>
            <person name="Putnam N.H."/>
            <person name="Rokhsar D.S."/>
        </authorList>
    </citation>
    <scope>NUCLEOTIDE SEQUENCE</scope>
</reference>
<dbReference type="HOGENOM" id="CLU_2226007_0_0_1"/>